<sequence>MSGRIRNILQAKGHAVYSIKPSDTVFDALQVLVDRNVGALLVLEGDTLRGIFSERDYARRVIVKGRASKDTLISEIMTENPFTVSEDDPIETAMEKMTDKHIRHLPVVDGNNRLVGMISIGDVVKYIIDDQRATIQNLETYIHGTHQ</sequence>
<feature type="domain" description="CBS" evidence="3">
    <location>
        <begin position="77"/>
        <end position="134"/>
    </location>
</feature>
<protein>
    <submittedName>
        <fullName evidence="4">CBS domain protein</fullName>
    </submittedName>
</protein>
<evidence type="ECO:0000256" key="1">
    <source>
        <dbReference type="ARBA" id="ARBA00023122"/>
    </source>
</evidence>
<dbReference type="InterPro" id="IPR044725">
    <property type="entry name" value="CBSX3_CBS_dom"/>
</dbReference>
<accession>A0A327QRD4</accession>
<keyword evidence="5" id="KW-1185">Reference proteome</keyword>
<dbReference type="Proteomes" id="UP000249547">
    <property type="component" value="Unassembled WGS sequence"/>
</dbReference>
<evidence type="ECO:0000259" key="3">
    <source>
        <dbReference type="PROSITE" id="PS51371"/>
    </source>
</evidence>
<dbReference type="PANTHER" id="PTHR43080">
    <property type="entry name" value="CBS DOMAIN-CONTAINING PROTEIN CBSX3, MITOCHONDRIAL"/>
    <property type="match status" value="1"/>
</dbReference>
<dbReference type="Gene3D" id="3.10.580.10">
    <property type="entry name" value="CBS-domain"/>
    <property type="match status" value="1"/>
</dbReference>
<comment type="caution">
    <text evidence="4">The sequence shown here is derived from an EMBL/GenBank/DDBJ whole genome shotgun (WGS) entry which is preliminary data.</text>
</comment>
<dbReference type="EMBL" id="QLLL01000003">
    <property type="protein sequence ID" value="RAJ06890.1"/>
    <property type="molecule type" value="Genomic_DNA"/>
</dbReference>
<dbReference type="Pfam" id="PF00571">
    <property type="entry name" value="CBS"/>
    <property type="match status" value="2"/>
</dbReference>
<gene>
    <name evidence="4" type="ORF">LX64_02018</name>
</gene>
<dbReference type="SUPFAM" id="SSF54631">
    <property type="entry name" value="CBS-domain pair"/>
    <property type="match status" value="1"/>
</dbReference>
<evidence type="ECO:0000313" key="5">
    <source>
        <dbReference type="Proteomes" id="UP000249547"/>
    </source>
</evidence>
<proteinExistence type="predicted"/>
<dbReference type="InterPro" id="IPR046342">
    <property type="entry name" value="CBS_dom_sf"/>
</dbReference>
<dbReference type="InterPro" id="IPR000644">
    <property type="entry name" value="CBS_dom"/>
</dbReference>
<keyword evidence="1 2" id="KW-0129">CBS domain</keyword>
<reference evidence="4 5" key="1">
    <citation type="submission" date="2018-06" db="EMBL/GenBank/DDBJ databases">
        <title>Genomic Encyclopedia of Archaeal and Bacterial Type Strains, Phase II (KMG-II): from individual species to whole genera.</title>
        <authorList>
            <person name="Goeker M."/>
        </authorList>
    </citation>
    <scope>NUCLEOTIDE SEQUENCE [LARGE SCALE GENOMIC DNA]</scope>
    <source>
        <strain evidence="4 5">DSM 23857</strain>
    </source>
</reference>
<dbReference type="PROSITE" id="PS51371">
    <property type="entry name" value="CBS"/>
    <property type="match status" value="2"/>
</dbReference>
<name>A0A327QRD4_9BACT</name>
<dbReference type="AlphaFoldDB" id="A0A327QRD4"/>
<feature type="domain" description="CBS" evidence="3">
    <location>
        <begin position="10"/>
        <end position="68"/>
    </location>
</feature>
<dbReference type="SMART" id="SM00116">
    <property type="entry name" value="CBS"/>
    <property type="match status" value="2"/>
</dbReference>
<dbReference type="PANTHER" id="PTHR43080:SF2">
    <property type="entry name" value="CBS DOMAIN-CONTAINING PROTEIN"/>
    <property type="match status" value="1"/>
</dbReference>
<dbReference type="InterPro" id="IPR051257">
    <property type="entry name" value="Diverse_CBS-Domain"/>
</dbReference>
<dbReference type="OrthoDB" id="9802114at2"/>
<evidence type="ECO:0000256" key="2">
    <source>
        <dbReference type="PROSITE-ProRule" id="PRU00703"/>
    </source>
</evidence>
<dbReference type="RefSeq" id="WP_111597472.1">
    <property type="nucleotide sequence ID" value="NZ_QLLL01000003.1"/>
</dbReference>
<organism evidence="4 5">
    <name type="scientific">Chitinophaga skermanii</name>
    <dbReference type="NCBI Taxonomy" id="331697"/>
    <lineage>
        <taxon>Bacteria</taxon>
        <taxon>Pseudomonadati</taxon>
        <taxon>Bacteroidota</taxon>
        <taxon>Chitinophagia</taxon>
        <taxon>Chitinophagales</taxon>
        <taxon>Chitinophagaceae</taxon>
        <taxon>Chitinophaga</taxon>
    </lineage>
</organism>
<evidence type="ECO:0000313" key="4">
    <source>
        <dbReference type="EMBL" id="RAJ06890.1"/>
    </source>
</evidence>
<dbReference type="CDD" id="cd04623">
    <property type="entry name" value="CBS_pair_bac_euk"/>
    <property type="match status" value="1"/>
</dbReference>